<evidence type="ECO:0000313" key="5">
    <source>
        <dbReference type="Proteomes" id="UP001500979"/>
    </source>
</evidence>
<dbReference type="PANTHER" id="PTHR37042:SF4">
    <property type="entry name" value="OUTER MEMBRANE PROTEIN RV1973"/>
    <property type="match status" value="1"/>
</dbReference>
<comment type="subcellular location">
    <subcellularLocation>
        <location evidence="1">Membrane</location>
    </subcellularLocation>
</comment>
<organism evidence="4 5">
    <name type="scientific">Saccharopolyspora taberi</name>
    <dbReference type="NCBI Taxonomy" id="60895"/>
    <lineage>
        <taxon>Bacteria</taxon>
        <taxon>Bacillati</taxon>
        <taxon>Actinomycetota</taxon>
        <taxon>Actinomycetes</taxon>
        <taxon>Pseudonocardiales</taxon>
        <taxon>Pseudonocardiaceae</taxon>
        <taxon>Saccharopolyspora</taxon>
    </lineage>
</organism>
<keyword evidence="3" id="KW-1133">Transmembrane helix</keyword>
<evidence type="ECO:0000256" key="3">
    <source>
        <dbReference type="SAM" id="Phobius"/>
    </source>
</evidence>
<sequence length="169" mass="18140">MNTDWHPRAAATALRWRTSQVLVMLAVVLSGLGSWFFVRAGDGDNSALVDLARTDAVREQVSTALEGAFSYRHDDPDPTRRAAAEAFAGPAAQEYERLFAPIRDQEHLVLRSQVAAAGVRSLAGSHAMLLVFLDQTATRGDASSSGGAQLSVTATETGGRWRITGMQAR</sequence>
<gene>
    <name evidence="4" type="ORF">GCM10010470_34140</name>
</gene>
<keyword evidence="3" id="KW-0812">Transmembrane</keyword>
<evidence type="ECO:0000256" key="1">
    <source>
        <dbReference type="ARBA" id="ARBA00004370"/>
    </source>
</evidence>
<evidence type="ECO:0000313" key="4">
    <source>
        <dbReference type="EMBL" id="GAA2796185.1"/>
    </source>
</evidence>
<protein>
    <submittedName>
        <fullName evidence="4">Membrane protein</fullName>
    </submittedName>
</protein>
<dbReference type="PANTHER" id="PTHR37042">
    <property type="entry name" value="OUTER MEMBRANE PROTEIN RV1973"/>
    <property type="match status" value="1"/>
</dbReference>
<keyword evidence="5" id="KW-1185">Reference proteome</keyword>
<keyword evidence="2 3" id="KW-0472">Membrane</keyword>
<proteinExistence type="predicted"/>
<evidence type="ECO:0000256" key="2">
    <source>
        <dbReference type="ARBA" id="ARBA00023136"/>
    </source>
</evidence>
<dbReference type="Proteomes" id="UP001500979">
    <property type="component" value="Unassembled WGS sequence"/>
</dbReference>
<dbReference type="EMBL" id="BAAAUX010000014">
    <property type="protein sequence ID" value="GAA2796185.1"/>
    <property type="molecule type" value="Genomic_DNA"/>
</dbReference>
<accession>A0ABN3VET8</accession>
<name>A0ABN3VET8_9PSEU</name>
<comment type="caution">
    <text evidence="4">The sequence shown here is derived from an EMBL/GenBank/DDBJ whole genome shotgun (WGS) entry which is preliminary data.</text>
</comment>
<dbReference type="RefSeq" id="WP_344680783.1">
    <property type="nucleotide sequence ID" value="NZ_BAAAUX010000014.1"/>
</dbReference>
<reference evidence="4 5" key="1">
    <citation type="journal article" date="2019" name="Int. J. Syst. Evol. Microbiol.">
        <title>The Global Catalogue of Microorganisms (GCM) 10K type strain sequencing project: providing services to taxonomists for standard genome sequencing and annotation.</title>
        <authorList>
            <consortium name="The Broad Institute Genomics Platform"/>
            <consortium name="The Broad Institute Genome Sequencing Center for Infectious Disease"/>
            <person name="Wu L."/>
            <person name="Ma J."/>
        </authorList>
    </citation>
    <scope>NUCLEOTIDE SEQUENCE [LARGE SCALE GENOMIC DNA]</scope>
    <source>
        <strain evidence="4 5">JCM 9383</strain>
    </source>
</reference>
<feature type="transmembrane region" description="Helical" evidence="3">
    <location>
        <begin position="21"/>
        <end position="38"/>
    </location>
</feature>